<dbReference type="OrthoDB" id="18814at2759"/>
<feature type="transmembrane region" description="Helical" evidence="2">
    <location>
        <begin position="72"/>
        <end position="91"/>
    </location>
</feature>
<dbReference type="PANTHER" id="PTHR10686:SF18">
    <property type="entry name" value="IP11787P-RELATED"/>
    <property type="match status" value="1"/>
</dbReference>
<feature type="transmembrane region" description="Helical" evidence="2">
    <location>
        <begin position="230"/>
        <end position="255"/>
    </location>
</feature>
<feature type="transmembrane region" description="Helical" evidence="2">
    <location>
        <begin position="169"/>
        <end position="189"/>
    </location>
</feature>
<dbReference type="PANTHER" id="PTHR10686">
    <property type="entry name" value="FOLATE TRANSPORTER"/>
    <property type="match status" value="1"/>
</dbReference>
<keyword evidence="2" id="KW-0812">Transmembrane</keyword>
<gene>
    <name evidence="3" type="ORF">PVAND_007903</name>
</gene>
<reference evidence="3" key="1">
    <citation type="submission" date="2021-03" db="EMBL/GenBank/DDBJ databases">
        <title>Chromosome level genome of the anhydrobiotic midge Polypedilum vanderplanki.</title>
        <authorList>
            <person name="Yoshida Y."/>
            <person name="Kikawada T."/>
            <person name="Gusev O."/>
        </authorList>
    </citation>
    <scope>NUCLEOTIDE SEQUENCE</scope>
    <source>
        <strain evidence="3">NIAS01</strain>
        <tissue evidence="3">Whole body or cell culture</tissue>
    </source>
</reference>
<keyword evidence="2" id="KW-0472">Membrane</keyword>
<dbReference type="GO" id="GO:0090482">
    <property type="term" value="F:vitamin transmembrane transporter activity"/>
    <property type="evidence" value="ECO:0007669"/>
    <property type="project" value="InterPro"/>
</dbReference>
<dbReference type="EMBL" id="JADBJN010000002">
    <property type="protein sequence ID" value="KAG5678211.1"/>
    <property type="molecule type" value="Genomic_DNA"/>
</dbReference>
<feature type="transmembrane region" description="Helical" evidence="2">
    <location>
        <begin position="97"/>
        <end position="117"/>
    </location>
</feature>
<evidence type="ECO:0000313" key="4">
    <source>
        <dbReference type="Proteomes" id="UP001107558"/>
    </source>
</evidence>
<feature type="transmembrane region" description="Helical" evidence="2">
    <location>
        <begin position="325"/>
        <end position="344"/>
    </location>
</feature>
<dbReference type="Gene3D" id="1.20.1250.20">
    <property type="entry name" value="MFS general substrate transporter like domains"/>
    <property type="match status" value="1"/>
</dbReference>
<evidence type="ECO:0000256" key="1">
    <source>
        <dbReference type="ARBA" id="ARBA00005773"/>
    </source>
</evidence>
<evidence type="ECO:0000256" key="2">
    <source>
        <dbReference type="SAM" id="Phobius"/>
    </source>
</evidence>
<organism evidence="3 4">
    <name type="scientific">Polypedilum vanderplanki</name>
    <name type="common">Sleeping chironomid midge</name>
    <dbReference type="NCBI Taxonomy" id="319348"/>
    <lineage>
        <taxon>Eukaryota</taxon>
        <taxon>Metazoa</taxon>
        <taxon>Ecdysozoa</taxon>
        <taxon>Arthropoda</taxon>
        <taxon>Hexapoda</taxon>
        <taxon>Insecta</taxon>
        <taxon>Pterygota</taxon>
        <taxon>Neoptera</taxon>
        <taxon>Endopterygota</taxon>
        <taxon>Diptera</taxon>
        <taxon>Nematocera</taxon>
        <taxon>Chironomoidea</taxon>
        <taxon>Chironomidae</taxon>
        <taxon>Chironominae</taxon>
        <taxon>Polypedilum</taxon>
        <taxon>Polypedilum</taxon>
    </lineage>
</organism>
<dbReference type="NCBIfam" id="TIGR00806">
    <property type="entry name" value="rfc"/>
    <property type="match status" value="1"/>
</dbReference>
<evidence type="ECO:0000313" key="3">
    <source>
        <dbReference type="EMBL" id="KAG5678211.1"/>
    </source>
</evidence>
<keyword evidence="4" id="KW-1185">Reference proteome</keyword>
<protein>
    <submittedName>
        <fullName evidence="3">Uncharacterized protein</fullName>
    </submittedName>
</protein>
<feature type="transmembrane region" description="Helical" evidence="2">
    <location>
        <begin position="261"/>
        <end position="284"/>
    </location>
</feature>
<dbReference type="SUPFAM" id="SSF103473">
    <property type="entry name" value="MFS general substrate transporter"/>
    <property type="match status" value="1"/>
</dbReference>
<feature type="transmembrane region" description="Helical" evidence="2">
    <location>
        <begin position="390"/>
        <end position="410"/>
    </location>
</feature>
<dbReference type="InterPro" id="IPR002666">
    <property type="entry name" value="Folate_carrier"/>
</dbReference>
<dbReference type="Proteomes" id="UP001107558">
    <property type="component" value="Chromosome 2"/>
</dbReference>
<name>A0A9J6C8V0_POLVA</name>
<sequence>MQNYLKISFALSAFGFLKETRLIEPFLTDYYTSYDGVTEEVINREIFPVGTYSHMIQLLIIFLITDYLRYKPLIIVLGLSSVSIWGIMLLVKAKLGLQIIEVIYGTFCACEVAYYSYIYAKTDKQHYQIVTSHTRAAVLLGKFFSATLSQLIVYFFHDADNINYRQLNFITFIFQVVTAIWSIFFIPSVNRSIYFHCKEIENVESTKQSFSSAFMLIWEHFKTSYRNETVLLWCIFYAFSFCLYFQITAYIQILWLAIDEYVFWNATVDGCLTLLSAIAMLIAGKIQISFLKKQSTTMIVLILMSLLQGVFMFFAATALTLLTCYIFYILNGIAYGFSITICATKIAENIAEDSHGLVFGFNTFIALCIQTCLTLAIVSSGFKLPAVGQFIVYSVMYFILGFFFLVKFLIDWCRSR</sequence>
<feature type="transmembrane region" description="Helical" evidence="2">
    <location>
        <begin position="137"/>
        <end position="157"/>
    </location>
</feature>
<dbReference type="AlphaFoldDB" id="A0A9J6C8V0"/>
<feature type="transmembrane region" description="Helical" evidence="2">
    <location>
        <begin position="296"/>
        <end position="319"/>
    </location>
</feature>
<comment type="caution">
    <text evidence="3">The sequence shown here is derived from an EMBL/GenBank/DDBJ whole genome shotgun (WGS) entry which is preliminary data.</text>
</comment>
<dbReference type="InterPro" id="IPR036259">
    <property type="entry name" value="MFS_trans_sf"/>
</dbReference>
<comment type="similarity">
    <text evidence="1">Belongs to the reduced folate carrier (RFC) transporter (TC 2.A.48) family.</text>
</comment>
<dbReference type="GO" id="GO:0005886">
    <property type="term" value="C:plasma membrane"/>
    <property type="evidence" value="ECO:0007669"/>
    <property type="project" value="TreeGrafter"/>
</dbReference>
<proteinExistence type="inferred from homology"/>
<feature type="transmembrane region" description="Helical" evidence="2">
    <location>
        <begin position="356"/>
        <end position="378"/>
    </location>
</feature>
<dbReference type="Pfam" id="PF01770">
    <property type="entry name" value="Folate_carrier"/>
    <property type="match status" value="1"/>
</dbReference>
<accession>A0A9J6C8V0</accession>
<keyword evidence="2" id="KW-1133">Transmembrane helix</keyword>